<gene>
    <name evidence="2" type="ORF">BI308_21735</name>
</gene>
<dbReference type="Proteomes" id="UP000183940">
    <property type="component" value="Unassembled WGS sequence"/>
</dbReference>
<comment type="caution">
    <text evidence="2">The sequence shown here is derived from an EMBL/GenBank/DDBJ whole genome shotgun (WGS) entry which is preliminary data.</text>
</comment>
<proteinExistence type="predicted"/>
<name>A0A1L9QLB8_9CYAN</name>
<accession>A0A1L9QLB8</accession>
<keyword evidence="3" id="KW-1185">Reference proteome</keyword>
<evidence type="ECO:0000313" key="2">
    <source>
        <dbReference type="EMBL" id="OJJ18987.1"/>
    </source>
</evidence>
<reference evidence="2" key="1">
    <citation type="submission" date="2016-10" db="EMBL/GenBank/DDBJ databases">
        <title>CRISPR-Cas defence system in Roseofilum reptotaenium: evidence of a bacteriophage-cyanobacterium arms race in the coral black band disease.</title>
        <authorList>
            <person name="Buerger P."/>
            <person name="Wood-Charlson E.M."/>
            <person name="Weynberg K.D."/>
            <person name="Willis B."/>
            <person name="Van Oppen M.J."/>
        </authorList>
    </citation>
    <scope>NUCLEOTIDE SEQUENCE [LARGE SCALE GENOMIC DNA]</scope>
    <source>
        <strain evidence="2">AO1-A</strain>
    </source>
</reference>
<feature type="coiled-coil region" evidence="1">
    <location>
        <begin position="347"/>
        <end position="385"/>
    </location>
</feature>
<dbReference type="STRING" id="1925591.BI308_21735"/>
<organism evidence="2 3">
    <name type="scientific">Roseofilum reptotaenium AO1-A</name>
    <dbReference type="NCBI Taxonomy" id="1925591"/>
    <lineage>
        <taxon>Bacteria</taxon>
        <taxon>Bacillati</taxon>
        <taxon>Cyanobacteriota</taxon>
        <taxon>Cyanophyceae</taxon>
        <taxon>Desertifilales</taxon>
        <taxon>Desertifilaceae</taxon>
        <taxon>Roseofilum</taxon>
    </lineage>
</organism>
<dbReference type="EMBL" id="MLAW01000053">
    <property type="protein sequence ID" value="OJJ18987.1"/>
    <property type="molecule type" value="Genomic_DNA"/>
</dbReference>
<keyword evidence="1" id="KW-0175">Coiled coil</keyword>
<evidence type="ECO:0008006" key="4">
    <source>
        <dbReference type="Google" id="ProtNLM"/>
    </source>
</evidence>
<dbReference type="AlphaFoldDB" id="A0A1L9QLB8"/>
<sequence length="477" mass="52870">MTLSADPGSGTELPYPVPLERLVVHDGLLLNAHRWQRAHEYHRKRQNLYYQALHQPGIVYGLGVKVISAPDSIAAQYRDGRWVEVQPGMAIDRMGNPIIVDRAIAFRIALSPKEIPVTVYLVLSYVDPETLQRNSEVELVPETFRIDEKSTPPSGLEVELCRLQLSPGTVQLSPSGGSLSGVEGGNVGDVFAPQINQLDLRYRSPVGVRPQGTVQVAYMQGGNGGDRLTASNLSCLLQAFVALDPGMRGIEEVASVTWSNTENSEGLEESWEMTATRQGLVWQGYDLIYLSYNQALNTNEAQQASLRAYVGLGGVIFIELLEEETQVDELSFVQQELLEAIADIGDTVELQEVKTQLNEELAACEEELNRQIQEICASIEQLAMNLGMSGAHLGQLSPWHPLKTQPFLFSALPKIKQNPVRLFNWGGVVLAIGDLSLAWGLESGLELPREKIRNAQELGINLLHFAWRRRHLTQLQH</sequence>
<evidence type="ECO:0000256" key="1">
    <source>
        <dbReference type="SAM" id="Coils"/>
    </source>
</evidence>
<protein>
    <recommendedName>
        <fullName evidence="4">DUF4159 domain-containing protein</fullName>
    </recommendedName>
</protein>
<evidence type="ECO:0000313" key="3">
    <source>
        <dbReference type="Proteomes" id="UP000183940"/>
    </source>
</evidence>